<evidence type="ECO:0000259" key="2">
    <source>
        <dbReference type="Pfam" id="PF00144"/>
    </source>
</evidence>
<name>A0A3D9ISU6_9BACL</name>
<dbReference type="Gene3D" id="3.40.710.10">
    <property type="entry name" value="DD-peptidase/beta-lactamase superfamily"/>
    <property type="match status" value="1"/>
</dbReference>
<dbReference type="EMBL" id="QRDY01000002">
    <property type="protein sequence ID" value="RED64717.1"/>
    <property type="molecule type" value="Genomic_DNA"/>
</dbReference>
<keyword evidence="4" id="KW-1185">Reference proteome</keyword>
<evidence type="ECO:0000256" key="1">
    <source>
        <dbReference type="ARBA" id="ARBA00022801"/>
    </source>
</evidence>
<dbReference type="InterPro" id="IPR001466">
    <property type="entry name" value="Beta-lactam-related"/>
</dbReference>
<dbReference type="PANTHER" id="PTHR43283">
    <property type="entry name" value="BETA-LACTAMASE-RELATED"/>
    <property type="match status" value="1"/>
</dbReference>
<dbReference type="GO" id="GO:0016787">
    <property type="term" value="F:hydrolase activity"/>
    <property type="evidence" value="ECO:0007669"/>
    <property type="project" value="UniProtKB-KW"/>
</dbReference>
<dbReference type="InterPro" id="IPR012338">
    <property type="entry name" value="Beta-lactam/transpept-like"/>
</dbReference>
<dbReference type="PANTHER" id="PTHR43283:SF11">
    <property type="entry name" value="BETA-LACTAMASE-RELATED DOMAIN-CONTAINING PROTEIN"/>
    <property type="match status" value="1"/>
</dbReference>
<accession>A0A3D9ISU6</accession>
<organism evidence="3 4">
    <name type="scientific">Cohnella lupini</name>
    <dbReference type="NCBI Taxonomy" id="1294267"/>
    <lineage>
        <taxon>Bacteria</taxon>
        <taxon>Bacillati</taxon>
        <taxon>Bacillota</taxon>
        <taxon>Bacilli</taxon>
        <taxon>Bacillales</taxon>
        <taxon>Paenibacillaceae</taxon>
        <taxon>Cohnella</taxon>
    </lineage>
</organism>
<evidence type="ECO:0000313" key="3">
    <source>
        <dbReference type="EMBL" id="RED64717.1"/>
    </source>
</evidence>
<dbReference type="AlphaFoldDB" id="A0A3D9ISU6"/>
<protein>
    <submittedName>
        <fullName evidence="3">CubicO group peptidase (Beta-lactamase class C family)</fullName>
    </submittedName>
</protein>
<dbReference type="Proteomes" id="UP000256869">
    <property type="component" value="Unassembled WGS sequence"/>
</dbReference>
<dbReference type="Pfam" id="PF00144">
    <property type="entry name" value="Beta-lactamase"/>
    <property type="match status" value="1"/>
</dbReference>
<evidence type="ECO:0000313" key="4">
    <source>
        <dbReference type="Proteomes" id="UP000256869"/>
    </source>
</evidence>
<sequence>MGNSSLLGQLDSWSERINGWVDQGHFPGGVLDIRLDKRNRFQRAYGRLNADKLLPMELSTVFDSASLTKVVVTLPSILLLAQAGELDLSDSVQKFIPEFRHGQVTLRQCLMHSSGLPADLANRLERYTERGVFQEILEQELEYDPGTRTNYSDIGMILIGNIISRVSGQPLDKFAKQHIFDPLGMLDSTFRPPKAWQDRIAPTEWDGSRYIIGEVHDEKAFRLGGVCGSAGLFTTADDLSRYALSWLYPEEYPLLKPEWVKASLQALPEERGLGWQLWQGQEETLACGRLWSHGTFGHTGFTGCSLWIDPVRELVVVFMTNAVHFGREKPIRQLRPILHDRIFHDALQV</sequence>
<comment type="caution">
    <text evidence="3">The sequence shown here is derived from an EMBL/GenBank/DDBJ whole genome shotgun (WGS) entry which is preliminary data.</text>
</comment>
<dbReference type="InterPro" id="IPR050789">
    <property type="entry name" value="Diverse_Enzym_Activities"/>
</dbReference>
<gene>
    <name evidence="3" type="ORF">DFP95_102138</name>
</gene>
<reference evidence="3 4" key="1">
    <citation type="submission" date="2018-07" db="EMBL/GenBank/DDBJ databases">
        <title>Genomic Encyclopedia of Type Strains, Phase III (KMG-III): the genomes of soil and plant-associated and newly described type strains.</title>
        <authorList>
            <person name="Whitman W."/>
        </authorList>
    </citation>
    <scope>NUCLEOTIDE SEQUENCE [LARGE SCALE GENOMIC DNA]</scope>
    <source>
        <strain evidence="3 4">CECT 8236</strain>
    </source>
</reference>
<proteinExistence type="predicted"/>
<keyword evidence="1" id="KW-0378">Hydrolase</keyword>
<dbReference type="SUPFAM" id="SSF56601">
    <property type="entry name" value="beta-lactamase/transpeptidase-like"/>
    <property type="match status" value="1"/>
</dbReference>
<feature type="domain" description="Beta-lactamase-related" evidence="2">
    <location>
        <begin position="21"/>
        <end position="328"/>
    </location>
</feature>